<gene>
    <name evidence="2" type="primary">atp8</name>
</gene>
<geneLocation type="mitochondrion" evidence="2"/>
<proteinExistence type="predicted"/>
<organism evidence="2">
    <name type="scientific">Loxocorone allax</name>
    <name type="common">Goblet worm</name>
    <name type="synonym">Loxosomella allax</name>
    <dbReference type="NCBI Taxonomy" id="393181"/>
    <lineage>
        <taxon>Eukaryota</taxon>
        <taxon>Metazoa</taxon>
        <taxon>Spiralia</taxon>
        <taxon>Lophotrochozoa</taxon>
        <taxon>Entoprocta</taxon>
        <taxon>Loxosomatidae</taxon>
        <taxon>Loxocorone</taxon>
    </lineage>
</organism>
<keyword evidence="1" id="KW-0472">Membrane</keyword>
<keyword evidence="1" id="KW-0812">Transmembrane</keyword>
<dbReference type="CTD" id="4509"/>
<reference evidence="2" key="1">
    <citation type="journal article" date="2008" name="Mol. Phylogenet. Evol.">
        <title>Complete nucleotide sequences of mitochondrial genomes of two solitary entoprocts, Loxocorone allax and Loxosomella aloxiata: Implications for lophotrochozoan phylogeny.</title>
        <authorList>
            <person name="Yokobori S."/>
            <person name="Iseto T."/>
            <person name="Asakawa S."/>
            <person name="Sasaki T."/>
            <person name="Shimizu N."/>
            <person name="Yamagishi A."/>
            <person name="Oshima T."/>
            <person name="Hirose E."/>
        </authorList>
    </citation>
    <scope>NUCLEOTIDE SEQUENCE</scope>
</reference>
<evidence type="ECO:0000256" key="1">
    <source>
        <dbReference type="SAM" id="Phobius"/>
    </source>
</evidence>
<accession>B1B1V8</accession>
<protein>
    <submittedName>
        <fullName evidence="2">ATP synthase subunit 8</fullName>
    </submittedName>
</protein>
<dbReference type="EMBL" id="AB264799">
    <property type="protein sequence ID" value="BAG12575.1"/>
    <property type="molecule type" value="Genomic_DNA"/>
</dbReference>
<dbReference type="GeneID" id="6000104"/>
<keyword evidence="2" id="KW-0496">Mitochondrion</keyword>
<evidence type="ECO:0000313" key="2">
    <source>
        <dbReference type="EMBL" id="BAG12575.1"/>
    </source>
</evidence>
<sequence>MPQLSPLNWAFISLIILMLIFLTKVFFSFLTNKKMKFLSNYVFLKTFQKWNW</sequence>
<keyword evidence="1" id="KW-1133">Transmembrane helix</keyword>
<name>B1B1V8_LOXAA</name>
<dbReference type="AlphaFoldDB" id="B1B1V8"/>
<feature type="transmembrane region" description="Helical" evidence="1">
    <location>
        <begin position="6"/>
        <end position="27"/>
    </location>
</feature>
<dbReference type="RefSeq" id="YP_001718390.1">
    <property type="nucleotide sequence ID" value="NC_010431.1"/>
</dbReference>